<dbReference type="EMBL" id="JPIU01000014">
    <property type="protein sequence ID" value="KIO47562.1"/>
    <property type="molecule type" value="Genomic_DNA"/>
</dbReference>
<dbReference type="AlphaFoldDB" id="A0A0C3NMT6"/>
<protein>
    <submittedName>
        <fullName evidence="2">Uncharacterized protein</fullName>
    </submittedName>
</protein>
<organism evidence="2 4">
    <name type="scientific">Sanguibacteroides justesenii</name>
    <dbReference type="NCBI Taxonomy" id="1547597"/>
    <lineage>
        <taxon>Bacteria</taxon>
        <taxon>Pseudomonadati</taxon>
        <taxon>Bacteroidota</taxon>
        <taxon>Bacteroidia</taxon>
        <taxon>Bacteroidales</taxon>
        <taxon>Porphyromonadaceae</taxon>
        <taxon>Sanguibacteroides</taxon>
    </lineage>
</organism>
<keyword evidence="4" id="KW-1185">Reference proteome</keyword>
<evidence type="ECO:0000313" key="1">
    <source>
        <dbReference type="EMBL" id="KIO46315.1"/>
    </source>
</evidence>
<proteinExistence type="predicted"/>
<accession>A0A0C3NMT6</accession>
<gene>
    <name evidence="2" type="ORF">BA92_00670</name>
    <name evidence="1" type="ORF">IE90_05850</name>
</gene>
<name>A0A0C3NMT6_9PORP</name>
<sequence length="86" mass="10152">MKAMTADTLRVDILRKVMELNEDKLKEVYCFVNSLLKQEEKVKEYELPEELLQQVADYTDKLIAKGGPFYTTEEVFDEIDKKMGWK</sequence>
<dbReference type="Proteomes" id="UP000031980">
    <property type="component" value="Unassembled WGS sequence"/>
</dbReference>
<reference evidence="2 4" key="1">
    <citation type="submission" date="2014-07" db="EMBL/GenBank/DDBJ databases">
        <title>Porphyromonadaceae bacterium OUH 308042 = ATCC BAA-2681 = DSM 28342 draft genome.</title>
        <authorList>
            <person name="Sydenham T.V."/>
            <person name="Hasman H."/>
            <person name="Justensen U.S."/>
        </authorList>
    </citation>
    <scope>NUCLEOTIDE SEQUENCE [LARGE SCALE GENOMIC DNA]</scope>
    <source>
        <strain evidence="2 4">OUH 308042</strain>
    </source>
</reference>
<dbReference type="EMBL" id="JPIT01000016">
    <property type="protein sequence ID" value="KIO46315.1"/>
    <property type="molecule type" value="Genomic_DNA"/>
</dbReference>
<dbReference type="RefSeq" id="WP_041502919.1">
    <property type="nucleotide sequence ID" value="NZ_JPIT01000016.1"/>
</dbReference>
<evidence type="ECO:0000313" key="2">
    <source>
        <dbReference type="EMBL" id="KIO47562.1"/>
    </source>
</evidence>
<evidence type="ECO:0000313" key="3">
    <source>
        <dbReference type="Proteomes" id="UP000031937"/>
    </source>
</evidence>
<comment type="caution">
    <text evidence="2">The sequence shown here is derived from an EMBL/GenBank/DDBJ whole genome shotgun (WGS) entry which is preliminary data.</text>
</comment>
<dbReference type="Proteomes" id="UP000031937">
    <property type="component" value="Unassembled WGS sequence"/>
</dbReference>
<dbReference type="OrthoDB" id="9980673at2"/>
<reference evidence="1 3" key="2">
    <citation type="submission" date="2014-07" db="EMBL/GenBank/DDBJ databases">
        <title>Porphyromonadaceae bacterium OUH 334697 = ATCC BAA-2682 = DSM 28341 draft genome.</title>
        <authorList>
            <person name="Sydenham T.V."/>
            <person name="Hasman H."/>
            <person name="Justesen U.S."/>
        </authorList>
    </citation>
    <scope>NUCLEOTIDE SEQUENCE [LARGE SCALE GENOMIC DNA]</scope>
    <source>
        <strain evidence="1 3">OUH 334697</strain>
    </source>
</reference>
<evidence type="ECO:0000313" key="4">
    <source>
        <dbReference type="Proteomes" id="UP000031980"/>
    </source>
</evidence>